<evidence type="ECO:0000313" key="2">
    <source>
        <dbReference type="Proteomes" id="UP000250321"/>
    </source>
</evidence>
<sequence length="155" mass="16847">MSVTFQSFSLLNPNPSCGLKKPAQLALCSSPSSSLRFDQLTGARGFGALTKGLAVLLFHCTDGACGLDQLSFCCFTRGIDKFNLSIQRLGWRMKSEDSKEYISTAAKNSPEPEKEIVETINSSADDLNDVSKVLDFHVGIPYGPIISQLVPTKIR</sequence>
<dbReference type="EMBL" id="PJQY01000372">
    <property type="protein sequence ID" value="PQQ12084.1"/>
    <property type="molecule type" value="Genomic_DNA"/>
</dbReference>
<dbReference type="Proteomes" id="UP000250321">
    <property type="component" value="Unassembled WGS sequence"/>
</dbReference>
<accession>A0A314Z3M6</accession>
<reference evidence="1 2" key="1">
    <citation type="submission" date="2018-02" db="EMBL/GenBank/DDBJ databases">
        <title>Draft genome of wild Prunus yedoensis var. nudiflora.</title>
        <authorList>
            <person name="Baek S."/>
            <person name="Kim J.-H."/>
            <person name="Choi K."/>
            <person name="Kim G.-B."/>
            <person name="Cho A."/>
            <person name="Jang H."/>
            <person name="Shin C.-H."/>
            <person name="Yu H.-J."/>
            <person name="Mun J.-H."/>
        </authorList>
    </citation>
    <scope>NUCLEOTIDE SEQUENCE [LARGE SCALE GENOMIC DNA]</scope>
    <source>
        <strain evidence="2">cv. Jeju island</strain>
        <tissue evidence="1">Leaf</tissue>
    </source>
</reference>
<gene>
    <name evidence="1" type="ORF">Pyn_01554</name>
</gene>
<dbReference type="AlphaFoldDB" id="A0A314Z3M6"/>
<organism evidence="1 2">
    <name type="scientific">Prunus yedoensis var. nudiflora</name>
    <dbReference type="NCBI Taxonomy" id="2094558"/>
    <lineage>
        <taxon>Eukaryota</taxon>
        <taxon>Viridiplantae</taxon>
        <taxon>Streptophyta</taxon>
        <taxon>Embryophyta</taxon>
        <taxon>Tracheophyta</taxon>
        <taxon>Spermatophyta</taxon>
        <taxon>Magnoliopsida</taxon>
        <taxon>eudicotyledons</taxon>
        <taxon>Gunneridae</taxon>
        <taxon>Pentapetalae</taxon>
        <taxon>rosids</taxon>
        <taxon>fabids</taxon>
        <taxon>Rosales</taxon>
        <taxon>Rosaceae</taxon>
        <taxon>Amygdaloideae</taxon>
        <taxon>Amygdaleae</taxon>
        <taxon>Prunus</taxon>
    </lineage>
</organism>
<dbReference type="STRING" id="2094558.A0A314Z3M6"/>
<comment type="caution">
    <text evidence="1">The sequence shown here is derived from an EMBL/GenBank/DDBJ whole genome shotgun (WGS) entry which is preliminary data.</text>
</comment>
<name>A0A314Z3M6_PRUYE</name>
<evidence type="ECO:0000313" key="1">
    <source>
        <dbReference type="EMBL" id="PQQ12084.1"/>
    </source>
</evidence>
<keyword evidence="2" id="KW-1185">Reference proteome</keyword>
<protein>
    <submittedName>
        <fullName evidence="1">Protein FATTY ACID EXPORT 3 chloroplastic isoform X1</fullName>
    </submittedName>
</protein>
<proteinExistence type="predicted"/>